<comment type="subunit">
    <text evidence="3 14">Homodimer.</text>
</comment>
<comment type="cofactor">
    <cofactor evidence="14">
        <name>Fe cation</name>
        <dbReference type="ChEBI" id="CHEBI:24875"/>
    </cofactor>
    <text evidence="14">Binds 1 Fe cation per subunit.</text>
</comment>
<evidence type="ECO:0000313" key="15">
    <source>
        <dbReference type="EMBL" id="SEP80473.1"/>
    </source>
</evidence>
<dbReference type="AlphaFoldDB" id="A0A1H9AVN3"/>
<keyword evidence="9 14" id="KW-0408">Iron</keyword>
<evidence type="ECO:0000256" key="11">
    <source>
        <dbReference type="ARBA" id="ARBA00024654"/>
    </source>
</evidence>
<evidence type="ECO:0000256" key="3">
    <source>
        <dbReference type="ARBA" id="ARBA00011738"/>
    </source>
</evidence>
<reference evidence="15 16" key="1">
    <citation type="submission" date="2016-10" db="EMBL/GenBank/DDBJ databases">
        <authorList>
            <person name="de Groot N.N."/>
        </authorList>
    </citation>
    <scope>NUCLEOTIDE SEQUENCE [LARGE SCALE GENOMIC DNA]</scope>
    <source>
        <strain evidence="15 16">B25</strain>
    </source>
</reference>
<dbReference type="SUPFAM" id="SSF63411">
    <property type="entry name" value="LuxS/MPP-like metallohydrolase"/>
    <property type="match status" value="1"/>
</dbReference>
<evidence type="ECO:0000313" key="16">
    <source>
        <dbReference type="Proteomes" id="UP000182360"/>
    </source>
</evidence>
<dbReference type="GO" id="GO:0005506">
    <property type="term" value="F:iron ion binding"/>
    <property type="evidence" value="ECO:0007669"/>
    <property type="project" value="InterPro"/>
</dbReference>
<evidence type="ECO:0000256" key="10">
    <source>
        <dbReference type="ARBA" id="ARBA00023239"/>
    </source>
</evidence>
<name>A0A1H9AVN3_9SPIR</name>
<dbReference type="PIRSF" id="PIRSF006160">
    <property type="entry name" value="AI2"/>
    <property type="match status" value="1"/>
</dbReference>
<dbReference type="RefSeq" id="WP_074640535.1">
    <property type="nucleotide sequence ID" value="NZ_FOFU01000001.1"/>
</dbReference>
<feature type="binding site" evidence="14">
    <location>
        <position position="58"/>
    </location>
    <ligand>
        <name>Fe cation</name>
        <dbReference type="ChEBI" id="CHEBI:24875"/>
    </ligand>
</feature>
<keyword evidence="6 14" id="KW-0673">Quorum sensing</keyword>
<dbReference type="GO" id="GO:0043768">
    <property type="term" value="F:S-ribosylhomocysteine lyase activity"/>
    <property type="evidence" value="ECO:0007669"/>
    <property type="project" value="UniProtKB-UniRule"/>
</dbReference>
<evidence type="ECO:0000256" key="7">
    <source>
        <dbReference type="ARBA" id="ARBA00022723"/>
    </source>
</evidence>
<evidence type="ECO:0000256" key="6">
    <source>
        <dbReference type="ARBA" id="ARBA00022654"/>
    </source>
</evidence>
<evidence type="ECO:0000256" key="12">
    <source>
        <dbReference type="ARBA" id="ARBA00030600"/>
    </source>
</evidence>
<keyword evidence="16" id="KW-1185">Reference proteome</keyword>
<sequence>MSYKVESFNLDHTKVEAPYVRLASMKRQNGVVVSKYDIRFCQPNKDCMGTGEIHTLEHLMAETIRDEIGGVIDLSPMGCRTGFYFICYGEYTEYDIYCVFRNVLEKVAVWNKEIPAVNEVECGNYRDHDLNGAKKRASEWLEGTEKKGYRC</sequence>
<dbReference type="PRINTS" id="PR01487">
    <property type="entry name" value="LUXSPROTEIN"/>
</dbReference>
<dbReference type="InterPro" id="IPR003815">
    <property type="entry name" value="S-ribosylhomocysteinase"/>
</dbReference>
<evidence type="ECO:0000256" key="13">
    <source>
        <dbReference type="ARBA" id="ARBA00031777"/>
    </source>
</evidence>
<keyword evidence="8 14" id="KW-0071">Autoinducer synthesis</keyword>
<feature type="binding site" evidence="14">
    <location>
        <position position="54"/>
    </location>
    <ligand>
        <name>Fe cation</name>
        <dbReference type="ChEBI" id="CHEBI:24875"/>
    </ligand>
</feature>
<dbReference type="EMBL" id="FOFU01000001">
    <property type="protein sequence ID" value="SEP80473.1"/>
    <property type="molecule type" value="Genomic_DNA"/>
</dbReference>
<proteinExistence type="inferred from homology"/>
<evidence type="ECO:0000256" key="9">
    <source>
        <dbReference type="ARBA" id="ARBA00023004"/>
    </source>
</evidence>
<dbReference type="GO" id="GO:0009372">
    <property type="term" value="P:quorum sensing"/>
    <property type="evidence" value="ECO:0007669"/>
    <property type="project" value="UniProtKB-UniRule"/>
</dbReference>
<organism evidence="15 16">
    <name type="scientific">Treponema bryantii</name>
    <dbReference type="NCBI Taxonomy" id="163"/>
    <lineage>
        <taxon>Bacteria</taxon>
        <taxon>Pseudomonadati</taxon>
        <taxon>Spirochaetota</taxon>
        <taxon>Spirochaetia</taxon>
        <taxon>Spirochaetales</taxon>
        <taxon>Treponemataceae</taxon>
        <taxon>Treponema</taxon>
    </lineage>
</organism>
<keyword evidence="7 14" id="KW-0479">Metal-binding</keyword>
<dbReference type="PANTHER" id="PTHR35799:SF1">
    <property type="entry name" value="S-RIBOSYLHOMOCYSTEINE LYASE"/>
    <property type="match status" value="1"/>
</dbReference>
<evidence type="ECO:0000256" key="8">
    <source>
        <dbReference type="ARBA" id="ARBA00022929"/>
    </source>
</evidence>
<evidence type="ECO:0000256" key="4">
    <source>
        <dbReference type="ARBA" id="ARBA00012240"/>
    </source>
</evidence>
<evidence type="ECO:0000256" key="1">
    <source>
        <dbReference type="ARBA" id="ARBA00000297"/>
    </source>
</evidence>
<dbReference type="HAMAP" id="MF_00091">
    <property type="entry name" value="LuxS"/>
    <property type="match status" value="1"/>
</dbReference>
<dbReference type="InterPro" id="IPR011249">
    <property type="entry name" value="Metalloenz_LuxS/M16"/>
</dbReference>
<keyword evidence="10 14" id="KW-0456">Lyase</keyword>
<evidence type="ECO:0000256" key="2">
    <source>
        <dbReference type="ARBA" id="ARBA00007311"/>
    </source>
</evidence>
<gene>
    <name evidence="14" type="primary">luxS</name>
    <name evidence="15" type="ORF">SAMN04487977_101477</name>
</gene>
<dbReference type="PANTHER" id="PTHR35799">
    <property type="entry name" value="S-RIBOSYLHOMOCYSTEINE LYASE"/>
    <property type="match status" value="1"/>
</dbReference>
<dbReference type="Gene3D" id="3.30.1360.80">
    <property type="entry name" value="S-ribosylhomocysteinase (LuxS)"/>
    <property type="match status" value="1"/>
</dbReference>
<protein>
    <recommendedName>
        <fullName evidence="5 14">S-ribosylhomocysteine lyase</fullName>
        <ecNumber evidence="4 14">4.4.1.21</ecNumber>
    </recommendedName>
    <alternativeName>
        <fullName evidence="12 14">AI-2 synthesis protein</fullName>
    </alternativeName>
    <alternativeName>
        <fullName evidence="13 14">Autoinducer-2 production protein LuxS</fullName>
    </alternativeName>
</protein>
<evidence type="ECO:0000256" key="14">
    <source>
        <dbReference type="HAMAP-Rule" id="MF_00091"/>
    </source>
</evidence>
<dbReference type="Proteomes" id="UP000182360">
    <property type="component" value="Unassembled WGS sequence"/>
</dbReference>
<comment type="function">
    <text evidence="11 14">Involved in the synthesis of autoinducer 2 (AI-2) which is secreted by bacteria and is used to communicate both the cell density and the metabolic potential of the environment. The regulation of gene expression in response to changes in cell density is called quorum sensing. Catalyzes the transformation of S-ribosylhomocysteine (RHC) to homocysteine (HC) and 4,5-dihydroxy-2,3-pentadione (DPD).</text>
</comment>
<dbReference type="EC" id="4.4.1.21" evidence="4 14"/>
<dbReference type="Pfam" id="PF02664">
    <property type="entry name" value="LuxS"/>
    <property type="match status" value="1"/>
</dbReference>
<dbReference type="NCBIfam" id="NF002604">
    <property type="entry name" value="PRK02260.1-4"/>
    <property type="match status" value="1"/>
</dbReference>
<dbReference type="OrthoDB" id="9788129at2"/>
<comment type="similarity">
    <text evidence="2 14">Belongs to the LuxS family.</text>
</comment>
<comment type="catalytic activity">
    <reaction evidence="1 14">
        <text>S-(5-deoxy-D-ribos-5-yl)-L-homocysteine = (S)-4,5-dihydroxypentane-2,3-dione + L-homocysteine</text>
        <dbReference type="Rhea" id="RHEA:17753"/>
        <dbReference type="ChEBI" id="CHEBI:29484"/>
        <dbReference type="ChEBI" id="CHEBI:58195"/>
        <dbReference type="ChEBI" id="CHEBI:58199"/>
        <dbReference type="EC" id="4.4.1.21"/>
    </reaction>
</comment>
<dbReference type="InterPro" id="IPR037005">
    <property type="entry name" value="LuxS_sf"/>
</dbReference>
<feature type="binding site" evidence="14">
    <location>
        <position position="122"/>
    </location>
    <ligand>
        <name>Fe cation</name>
        <dbReference type="ChEBI" id="CHEBI:24875"/>
    </ligand>
</feature>
<evidence type="ECO:0000256" key="5">
    <source>
        <dbReference type="ARBA" id="ARBA00015130"/>
    </source>
</evidence>
<accession>A0A1H9AVN3</accession>